<reference evidence="1" key="2">
    <citation type="submission" date="2025-09" db="UniProtKB">
        <authorList>
            <consortium name="Ensembl"/>
        </authorList>
    </citation>
    <scope>IDENTIFICATION</scope>
</reference>
<dbReference type="Ensembl" id="ENSFHET00000002511.1">
    <property type="protein sequence ID" value="ENSFHEP00000008213.1"/>
    <property type="gene ID" value="ENSFHEG00000009402.1"/>
</dbReference>
<dbReference type="STRING" id="8078.ENSFHEP00000008213"/>
<dbReference type="SUPFAM" id="SSF54427">
    <property type="entry name" value="NTF2-like"/>
    <property type="match status" value="1"/>
</dbReference>
<protein>
    <submittedName>
        <fullName evidence="1">Chromosome 3 open reading frame 38</fullName>
    </submittedName>
</protein>
<dbReference type="AlphaFoldDB" id="A0A3Q2T300"/>
<dbReference type="Pfam" id="PF15008">
    <property type="entry name" value="DUF4518"/>
    <property type="match status" value="1"/>
</dbReference>
<dbReference type="Proteomes" id="UP000265000">
    <property type="component" value="Unplaced"/>
</dbReference>
<dbReference type="InterPro" id="IPR032710">
    <property type="entry name" value="NTF2-like_dom_sf"/>
</dbReference>
<keyword evidence="2" id="KW-1185">Reference proteome</keyword>
<evidence type="ECO:0000313" key="1">
    <source>
        <dbReference type="Ensembl" id="ENSFHEP00000008213.1"/>
    </source>
</evidence>
<organism evidence="1 2">
    <name type="scientific">Fundulus heteroclitus</name>
    <name type="common">Killifish</name>
    <name type="synonym">Mummichog</name>
    <dbReference type="NCBI Taxonomy" id="8078"/>
    <lineage>
        <taxon>Eukaryota</taxon>
        <taxon>Metazoa</taxon>
        <taxon>Chordata</taxon>
        <taxon>Craniata</taxon>
        <taxon>Vertebrata</taxon>
        <taxon>Euteleostomi</taxon>
        <taxon>Actinopterygii</taxon>
        <taxon>Neopterygii</taxon>
        <taxon>Teleostei</taxon>
        <taxon>Neoteleostei</taxon>
        <taxon>Acanthomorphata</taxon>
        <taxon>Ovalentaria</taxon>
        <taxon>Atherinomorphae</taxon>
        <taxon>Cyprinodontiformes</taxon>
        <taxon>Fundulidae</taxon>
        <taxon>Fundulus</taxon>
    </lineage>
</organism>
<dbReference type="InterPro" id="IPR026698">
    <property type="entry name" value="UPF_C3orf38"/>
</dbReference>
<dbReference type="PANTHER" id="PTHR21084">
    <property type="entry name" value="DENSE INCISORS"/>
    <property type="match status" value="1"/>
</dbReference>
<dbReference type="PANTHER" id="PTHR21084:SF1">
    <property type="entry name" value="DENSE INCISORS"/>
    <property type="match status" value="1"/>
</dbReference>
<proteinExistence type="predicted"/>
<reference evidence="1" key="1">
    <citation type="submission" date="2025-08" db="UniProtKB">
        <authorList>
            <consortium name="Ensembl"/>
        </authorList>
    </citation>
    <scope>IDENTIFICATION</scope>
</reference>
<dbReference type="GeneTree" id="ENSGT00390000000367"/>
<evidence type="ECO:0000313" key="2">
    <source>
        <dbReference type="Proteomes" id="UP000265000"/>
    </source>
</evidence>
<accession>A0A3Q2T300</accession>
<name>A0A3Q2T300_FUNHE</name>
<sequence length="363" mass="40810">MACKNGKHFLFRFRIKDTGLMLRTLWHRSVPPEQKKTFVQGGTVTHVYVFLDGCISKRDTDGRKALNICFENMSGLSETERVGFKKILGSMTEGDIRSLCDTVTNKMIVVENVAEAIETILSFSKNAEELLRRRKVHRDLIFKYLAKEGVTMPPASEKHQLVKRTLELWSSVTVDEAKQQQPTASDSNDIRTTAGFDPLVLGQQFCQWFFQILNSQNPSLGQQPQEWGPQHFWPDVRLRLLSRATTEQMEEFLGAELVSLRLLALTSGERLLFSPNLDPHGLRALASPHGLVLVGVAGTIHREQTCLGIFEQIFGLIRSPLNENSWKIKFVNLKIKGQDAIGGTEVAAPALNYNSSELQLLCS</sequence>